<evidence type="ECO:0000256" key="1">
    <source>
        <dbReference type="HAMAP-Rule" id="MF_00274"/>
    </source>
</evidence>
<proteinExistence type="inferred from homology"/>
<organism evidence="2 3">
    <name type="scientific">Treponema phagedenis</name>
    <dbReference type="NCBI Taxonomy" id="162"/>
    <lineage>
        <taxon>Bacteria</taxon>
        <taxon>Pseudomonadati</taxon>
        <taxon>Spirochaetota</taxon>
        <taxon>Spirochaetia</taxon>
        <taxon>Spirochaetales</taxon>
        <taxon>Treponemataceae</taxon>
        <taxon>Treponema</taxon>
    </lineage>
</organism>
<dbReference type="Proteomes" id="UP000042527">
    <property type="component" value="Unassembled WGS sequence"/>
</dbReference>
<dbReference type="SUPFAM" id="SSF82607">
    <property type="entry name" value="YbaB-like"/>
    <property type="match status" value="1"/>
</dbReference>
<gene>
    <name evidence="2" type="ORF">TPHV1_270011</name>
</gene>
<dbReference type="AlphaFoldDB" id="A0A0B7GTV7"/>
<comment type="subunit">
    <text evidence="1">Homodimer.</text>
</comment>
<dbReference type="GO" id="GO:0043590">
    <property type="term" value="C:bacterial nucleoid"/>
    <property type="evidence" value="ECO:0007669"/>
    <property type="project" value="UniProtKB-UniRule"/>
</dbReference>
<dbReference type="RefSeq" id="WP_002696752.1">
    <property type="nucleotide sequence ID" value="NZ_CDNC01000020.1"/>
</dbReference>
<comment type="subcellular location">
    <subcellularLocation>
        <location evidence="1">Cytoplasm</location>
        <location evidence="1">Nucleoid</location>
    </subcellularLocation>
</comment>
<dbReference type="PIRSF" id="PIRSF004555">
    <property type="entry name" value="UCP004555"/>
    <property type="match status" value="1"/>
</dbReference>
<dbReference type="Gene3D" id="3.30.1310.10">
    <property type="entry name" value="Nucleoid-associated protein YbaB-like domain"/>
    <property type="match status" value="1"/>
</dbReference>
<dbReference type="NCBIfam" id="TIGR00103">
    <property type="entry name" value="DNA_YbaB_EbfC"/>
    <property type="match status" value="1"/>
</dbReference>
<reference evidence="3" key="1">
    <citation type="submission" date="2015-01" db="EMBL/GenBank/DDBJ databases">
        <authorList>
            <person name="Manzoor Shahid"/>
            <person name="Zubair Saima"/>
        </authorList>
    </citation>
    <scope>NUCLEOTIDE SEQUENCE [LARGE SCALE GENOMIC DNA]</scope>
    <source>
        <strain evidence="3">V1</strain>
    </source>
</reference>
<dbReference type="InterPro" id="IPR004401">
    <property type="entry name" value="YbaB/EbfC"/>
</dbReference>
<dbReference type="GeneID" id="57752226"/>
<keyword evidence="1" id="KW-0963">Cytoplasm</keyword>
<dbReference type="PANTHER" id="PTHR33449">
    <property type="entry name" value="NUCLEOID-ASSOCIATED PROTEIN YBAB"/>
    <property type="match status" value="1"/>
</dbReference>
<evidence type="ECO:0000313" key="3">
    <source>
        <dbReference type="Proteomes" id="UP000042527"/>
    </source>
</evidence>
<dbReference type="HAMAP" id="MF_00274">
    <property type="entry name" value="DNA_YbaB_EbfC"/>
    <property type="match status" value="1"/>
</dbReference>
<keyword evidence="1" id="KW-0238">DNA-binding</keyword>
<comment type="similarity">
    <text evidence="1">Belongs to the YbaB/EbfC family.</text>
</comment>
<accession>A0A0B7GTV7</accession>
<dbReference type="GO" id="GO:0003677">
    <property type="term" value="F:DNA binding"/>
    <property type="evidence" value="ECO:0007669"/>
    <property type="project" value="UniProtKB-UniRule"/>
</dbReference>
<dbReference type="InterPro" id="IPR036894">
    <property type="entry name" value="YbaB-like_sf"/>
</dbReference>
<dbReference type="Pfam" id="PF02575">
    <property type="entry name" value="YbaB_DNA_bd"/>
    <property type="match status" value="1"/>
</dbReference>
<comment type="function">
    <text evidence="1">Binds to DNA and alters its conformation. May be involved in regulation of gene expression, nucleoid organization and DNA protection.</text>
</comment>
<protein>
    <recommendedName>
        <fullName evidence="1">Nucleoid-associated protein TPHV1_270011</fullName>
    </recommendedName>
</protein>
<dbReference type="EMBL" id="CDNC01000020">
    <property type="protein sequence ID" value="CEM62054.1"/>
    <property type="molecule type" value="Genomic_DNA"/>
</dbReference>
<evidence type="ECO:0000313" key="2">
    <source>
        <dbReference type="EMBL" id="CEM62054.1"/>
    </source>
</evidence>
<sequence length="105" mass="11411">MNLNPFEIMKNAKNIQEQLENLQSELKQITVEGASGGGLVKVKLDGNFTLLEILLDPIAVDNRDVPMLQDLIRSAHADAIEKLKEAMKEKLGPLASMAGIGGLPF</sequence>
<dbReference type="PANTHER" id="PTHR33449:SF1">
    <property type="entry name" value="NUCLEOID-ASSOCIATED PROTEIN YBAB"/>
    <property type="match status" value="1"/>
</dbReference>
<keyword evidence="3" id="KW-1185">Reference proteome</keyword>
<dbReference type="GO" id="GO:0005829">
    <property type="term" value="C:cytosol"/>
    <property type="evidence" value="ECO:0007669"/>
    <property type="project" value="TreeGrafter"/>
</dbReference>
<name>A0A0B7GTV7_TREPH</name>